<dbReference type="InterPro" id="IPR050923">
    <property type="entry name" value="Cell_Proc_Reg/RNA_Proc"/>
</dbReference>
<dbReference type="SMART" id="SM00240">
    <property type="entry name" value="FHA"/>
    <property type="match status" value="1"/>
</dbReference>
<sequence>MEATAAQFLGFVKLTKPLCFSAFPSSAFFYSQNSNFASHSPTSLAFKCPSRKQLHFQPKERQLRKLTSLNASGAENPSSDNAERWLLVPVGDGDSRHIGFQVPMPDAFEIASNVVTVGRLPEKADMVIPVATVSGLHARIEKKGESLLVSDLDSTNGTFIDDKKLSPGAVGIVLPGSCIAFGDTHLAMFRVSRLENVDPPSKPEEPELKLETDAPANIPEATS</sequence>
<comment type="caution">
    <text evidence="3">The sequence shown here is derived from an EMBL/GenBank/DDBJ whole genome shotgun (WGS) entry which is preliminary data.</text>
</comment>
<evidence type="ECO:0000313" key="3">
    <source>
        <dbReference type="EMBL" id="KAJ4972108.1"/>
    </source>
</evidence>
<dbReference type="Proteomes" id="UP001141806">
    <property type="component" value="Unassembled WGS sequence"/>
</dbReference>
<dbReference type="PROSITE" id="PS50006">
    <property type="entry name" value="FHA_DOMAIN"/>
    <property type="match status" value="1"/>
</dbReference>
<reference evidence="3" key="1">
    <citation type="journal article" date="2023" name="Plant J.">
        <title>The genome of the king protea, Protea cynaroides.</title>
        <authorList>
            <person name="Chang J."/>
            <person name="Duong T.A."/>
            <person name="Schoeman C."/>
            <person name="Ma X."/>
            <person name="Roodt D."/>
            <person name="Barker N."/>
            <person name="Li Z."/>
            <person name="Van de Peer Y."/>
            <person name="Mizrachi E."/>
        </authorList>
    </citation>
    <scope>NUCLEOTIDE SEQUENCE</scope>
    <source>
        <tissue evidence="3">Young leaves</tissue>
    </source>
</reference>
<feature type="region of interest" description="Disordered" evidence="1">
    <location>
        <begin position="196"/>
        <end position="223"/>
    </location>
</feature>
<protein>
    <recommendedName>
        <fullName evidence="2">FHA domain-containing protein</fullName>
    </recommendedName>
</protein>
<dbReference type="InterPro" id="IPR008984">
    <property type="entry name" value="SMAD_FHA_dom_sf"/>
</dbReference>
<evidence type="ECO:0000259" key="2">
    <source>
        <dbReference type="PROSITE" id="PS50006"/>
    </source>
</evidence>
<dbReference type="SUPFAM" id="SSF49879">
    <property type="entry name" value="SMAD/FHA domain"/>
    <property type="match status" value="1"/>
</dbReference>
<keyword evidence="4" id="KW-1185">Reference proteome</keyword>
<dbReference type="InterPro" id="IPR000253">
    <property type="entry name" value="FHA_dom"/>
</dbReference>
<evidence type="ECO:0000256" key="1">
    <source>
        <dbReference type="SAM" id="MobiDB-lite"/>
    </source>
</evidence>
<name>A0A9Q0KK29_9MAGN</name>
<dbReference type="PANTHER" id="PTHR23308">
    <property type="entry name" value="NUCLEAR INHIBITOR OF PROTEIN PHOSPHATASE-1"/>
    <property type="match status" value="1"/>
</dbReference>
<dbReference type="EMBL" id="JAMYWD010000005">
    <property type="protein sequence ID" value="KAJ4972108.1"/>
    <property type="molecule type" value="Genomic_DNA"/>
</dbReference>
<feature type="compositionally biased region" description="Basic and acidic residues" evidence="1">
    <location>
        <begin position="196"/>
        <end position="212"/>
    </location>
</feature>
<feature type="domain" description="FHA" evidence="2">
    <location>
        <begin position="115"/>
        <end position="165"/>
    </location>
</feature>
<dbReference type="OrthoDB" id="687730at2759"/>
<organism evidence="3 4">
    <name type="scientific">Protea cynaroides</name>
    <dbReference type="NCBI Taxonomy" id="273540"/>
    <lineage>
        <taxon>Eukaryota</taxon>
        <taxon>Viridiplantae</taxon>
        <taxon>Streptophyta</taxon>
        <taxon>Embryophyta</taxon>
        <taxon>Tracheophyta</taxon>
        <taxon>Spermatophyta</taxon>
        <taxon>Magnoliopsida</taxon>
        <taxon>Proteales</taxon>
        <taxon>Proteaceae</taxon>
        <taxon>Protea</taxon>
    </lineage>
</organism>
<dbReference type="Gene3D" id="2.60.200.20">
    <property type="match status" value="1"/>
</dbReference>
<gene>
    <name evidence="3" type="ORF">NE237_005207</name>
</gene>
<proteinExistence type="predicted"/>
<dbReference type="FunFam" id="2.60.200.20:FF:000063">
    <property type="entry name" value="Predicted protein"/>
    <property type="match status" value="1"/>
</dbReference>
<dbReference type="CDD" id="cd00060">
    <property type="entry name" value="FHA"/>
    <property type="match status" value="1"/>
</dbReference>
<dbReference type="Pfam" id="PF00498">
    <property type="entry name" value="FHA"/>
    <property type="match status" value="1"/>
</dbReference>
<accession>A0A9Q0KK29</accession>
<evidence type="ECO:0000313" key="4">
    <source>
        <dbReference type="Proteomes" id="UP001141806"/>
    </source>
</evidence>
<dbReference type="AlphaFoldDB" id="A0A9Q0KK29"/>